<feature type="transmembrane region" description="Helical" evidence="1">
    <location>
        <begin position="318"/>
        <end position="336"/>
    </location>
</feature>
<reference evidence="2 3" key="1">
    <citation type="submission" date="2024-03" db="EMBL/GenBank/DDBJ databases">
        <title>Complete genome sequence of the green alga Chloropicon roscoffensis RCC1871.</title>
        <authorList>
            <person name="Lemieux C."/>
            <person name="Pombert J.-F."/>
            <person name="Otis C."/>
            <person name="Turmel M."/>
        </authorList>
    </citation>
    <scope>NUCLEOTIDE SEQUENCE [LARGE SCALE GENOMIC DNA]</scope>
    <source>
        <strain evidence="2 3">RCC1871</strain>
    </source>
</reference>
<accession>A0AAX4P4C2</accession>
<dbReference type="AlphaFoldDB" id="A0AAX4P4C2"/>
<sequence>MGKRAPLMMMRRRRRRMMVEGNARRRTRRRLWLAWMALIAILMMRCAAGEWDYCARVKREKNAVKIKTLVDRTNVGKEEHAAAAELRDQLERRVTEYKAETRGGARRGHLIPGVMWILWASWWHLNLCLNWARARLAETSSPSPPLSPRRSRPHRLAKPARAAREVFGRPWFEGPHPWISCGEPIIKVALGSLGILFEIWLKPPGNVCYHALITARGILDPQTANLWVHVSMYASIVLSGACDLLCWKGLLPDRFDSVAHVAVFANVGSLFGQHLTGGPLSVMCHKILVGLLFCYSAVAAADLLVPRHRWVPLTFMRVFFLFALGSWIIQTGKILFPSDSGYDSITLARMTARDLEWFTLWQLNPHASMAAVPVFLSLVCCCVFVAMCATLVLATFALGGFSRRRLEAAMRWAGDAKGSSPPNTTKL</sequence>
<dbReference type="Proteomes" id="UP001472866">
    <property type="component" value="Chromosome 04"/>
</dbReference>
<keyword evidence="1" id="KW-1133">Transmembrane helix</keyword>
<feature type="transmembrane region" description="Helical" evidence="1">
    <location>
        <begin position="287"/>
        <end position="306"/>
    </location>
</feature>
<keyword evidence="1" id="KW-0472">Membrane</keyword>
<keyword evidence="3" id="KW-1185">Reference proteome</keyword>
<protein>
    <submittedName>
        <fullName evidence="2">Transmembrane protein</fullName>
    </submittedName>
</protein>
<dbReference type="InterPro" id="IPR042127">
    <property type="entry name" value="TMEM45"/>
</dbReference>
<evidence type="ECO:0000313" key="3">
    <source>
        <dbReference type="Proteomes" id="UP001472866"/>
    </source>
</evidence>
<feature type="transmembrane region" description="Helical" evidence="1">
    <location>
        <begin position="374"/>
        <end position="401"/>
    </location>
</feature>
<keyword evidence="1 2" id="KW-0812">Transmembrane</keyword>
<dbReference type="PANTHER" id="PTHR16007:SF15">
    <property type="entry name" value="TRANSMEMBRANE PROTEIN 45B"/>
    <property type="match status" value="1"/>
</dbReference>
<organism evidence="2 3">
    <name type="scientific">Chloropicon roscoffensis</name>
    <dbReference type="NCBI Taxonomy" id="1461544"/>
    <lineage>
        <taxon>Eukaryota</taxon>
        <taxon>Viridiplantae</taxon>
        <taxon>Chlorophyta</taxon>
        <taxon>Chloropicophyceae</taxon>
        <taxon>Chloropicales</taxon>
        <taxon>Chloropicaceae</taxon>
        <taxon>Chloropicon</taxon>
    </lineage>
</organism>
<dbReference type="EMBL" id="CP151504">
    <property type="protein sequence ID" value="WZN61167.1"/>
    <property type="molecule type" value="Genomic_DNA"/>
</dbReference>
<evidence type="ECO:0000256" key="1">
    <source>
        <dbReference type="SAM" id="Phobius"/>
    </source>
</evidence>
<evidence type="ECO:0000313" key="2">
    <source>
        <dbReference type="EMBL" id="WZN61167.1"/>
    </source>
</evidence>
<name>A0AAX4P4C2_9CHLO</name>
<gene>
    <name evidence="2" type="ORF">HKI87_04g27010</name>
</gene>
<proteinExistence type="predicted"/>
<dbReference type="PANTHER" id="PTHR16007">
    <property type="entry name" value="EPIDIDYMAL MEMBRANE PROTEIN E9-RELATED"/>
    <property type="match status" value="1"/>
</dbReference>